<comment type="caution">
    <text evidence="5">The sequence shown here is derived from an EMBL/GenBank/DDBJ whole genome shotgun (WGS) entry which is preliminary data.</text>
</comment>
<reference evidence="5 6" key="1">
    <citation type="submission" date="2020-08" db="EMBL/GenBank/DDBJ databases">
        <title>Genomic Encyclopedia of Type Strains, Phase IV (KMG-IV): sequencing the most valuable type-strain genomes for metagenomic binning, comparative biology and taxonomic classification.</title>
        <authorList>
            <person name="Goeker M."/>
        </authorList>
    </citation>
    <scope>NUCLEOTIDE SEQUENCE [LARGE SCALE GENOMIC DNA]</scope>
    <source>
        <strain evidence="5 6">DSM 2461</strain>
    </source>
</reference>
<dbReference type="AlphaFoldDB" id="A0A841R5Q7"/>
<dbReference type="Proteomes" id="UP000587760">
    <property type="component" value="Unassembled WGS sequence"/>
</dbReference>
<dbReference type="InterPro" id="IPR006714">
    <property type="entry name" value="FlaA"/>
</dbReference>
<dbReference type="Pfam" id="PF04620">
    <property type="entry name" value="FlaA"/>
    <property type="match status" value="1"/>
</dbReference>
<feature type="chain" id="PRO_5032336852" description="Flagellar filament outer layer protein Flaa" evidence="4">
    <location>
        <begin position="23"/>
        <end position="237"/>
    </location>
</feature>
<evidence type="ECO:0000256" key="3">
    <source>
        <dbReference type="ARBA" id="ARBA00023143"/>
    </source>
</evidence>
<evidence type="ECO:0000256" key="4">
    <source>
        <dbReference type="SAM" id="SignalP"/>
    </source>
</evidence>
<evidence type="ECO:0008006" key="7">
    <source>
        <dbReference type="Google" id="ProtNLM"/>
    </source>
</evidence>
<keyword evidence="2" id="KW-0574">Periplasm</keyword>
<feature type="signal peptide" evidence="4">
    <location>
        <begin position="1"/>
        <end position="22"/>
    </location>
</feature>
<name>A0A841R5Q7_9SPIO</name>
<dbReference type="GO" id="GO:0055040">
    <property type="term" value="C:periplasmic flagellum"/>
    <property type="evidence" value="ECO:0007669"/>
    <property type="project" value="UniProtKB-SubCell"/>
</dbReference>
<dbReference type="EMBL" id="JACHGJ010000001">
    <property type="protein sequence ID" value="MBB6478711.1"/>
    <property type="molecule type" value="Genomic_DNA"/>
</dbReference>
<keyword evidence="3" id="KW-0975">Bacterial flagellum</keyword>
<evidence type="ECO:0000256" key="1">
    <source>
        <dbReference type="ARBA" id="ARBA00004631"/>
    </source>
</evidence>
<evidence type="ECO:0000313" key="5">
    <source>
        <dbReference type="EMBL" id="MBB6478711.1"/>
    </source>
</evidence>
<organism evidence="5 6">
    <name type="scientific">Spirochaeta isovalerica</name>
    <dbReference type="NCBI Taxonomy" id="150"/>
    <lineage>
        <taxon>Bacteria</taxon>
        <taxon>Pseudomonadati</taxon>
        <taxon>Spirochaetota</taxon>
        <taxon>Spirochaetia</taxon>
        <taxon>Spirochaetales</taxon>
        <taxon>Spirochaetaceae</taxon>
        <taxon>Spirochaeta</taxon>
    </lineage>
</organism>
<protein>
    <recommendedName>
        <fullName evidence="7">Flagellar filament outer layer protein Flaa</fullName>
    </recommendedName>
</protein>
<dbReference type="GO" id="GO:0030288">
    <property type="term" value="C:outer membrane-bounded periplasmic space"/>
    <property type="evidence" value="ECO:0007669"/>
    <property type="project" value="InterPro"/>
</dbReference>
<gene>
    <name evidence="5" type="ORF">HNR50_000344</name>
</gene>
<evidence type="ECO:0000256" key="2">
    <source>
        <dbReference type="ARBA" id="ARBA00022764"/>
    </source>
</evidence>
<dbReference type="RefSeq" id="WP_184742805.1">
    <property type="nucleotide sequence ID" value="NZ_JACHGJ010000001.1"/>
</dbReference>
<keyword evidence="4" id="KW-0732">Signal</keyword>
<accession>A0A841R5Q7</accession>
<evidence type="ECO:0000313" key="6">
    <source>
        <dbReference type="Proteomes" id="UP000587760"/>
    </source>
</evidence>
<keyword evidence="6" id="KW-1185">Reference proteome</keyword>
<comment type="subcellular location">
    <subcellularLocation>
        <location evidence="1">Periplasmic flagellum</location>
    </subcellularLocation>
</comment>
<proteinExistence type="predicted"/>
<dbReference type="GO" id="GO:0071973">
    <property type="term" value="P:bacterial-type flagellum-dependent cell motility"/>
    <property type="evidence" value="ECO:0007669"/>
    <property type="project" value="InterPro"/>
</dbReference>
<sequence>MKKLILPLFLMILFSAELFSQATVPAGEPDPARTGVTTAQQKLKEVSVNKFEDAGFWYGMMPADEGIIAVRRFEGSPLDKEPIEDEAVFGIVEEDKFVLGTKVSFYRRGVASFGIRPVRPIPIEGITKTISVWIAGRNTNHVLELMIEDHFGNEAYINMGKLNFSGWKKITVSVPPNIIQRDYHYNNKMGIMVTGFNVQCEIDETYGNYYIYFDDLRAVTDVFAEENRDLDDMNDSW</sequence>